<evidence type="ECO:0000313" key="1">
    <source>
        <dbReference type="EMBL" id="KAK4519582.1"/>
    </source>
</evidence>
<dbReference type="EMBL" id="JASEJX010000012">
    <property type="protein sequence ID" value="KAK4519582.1"/>
    <property type="molecule type" value="Genomic_DNA"/>
</dbReference>
<dbReference type="Gene3D" id="1.10.30.50">
    <property type="match status" value="1"/>
</dbReference>
<organism evidence="1 2">
    <name type="scientific">Mucor velutinosus</name>
    <dbReference type="NCBI Taxonomy" id="708070"/>
    <lineage>
        <taxon>Eukaryota</taxon>
        <taxon>Fungi</taxon>
        <taxon>Fungi incertae sedis</taxon>
        <taxon>Mucoromycota</taxon>
        <taxon>Mucoromycotina</taxon>
        <taxon>Mucoromycetes</taxon>
        <taxon>Mucorales</taxon>
        <taxon>Mucorineae</taxon>
        <taxon>Mucoraceae</taxon>
        <taxon>Mucor</taxon>
    </lineage>
</organism>
<comment type="caution">
    <text evidence="1">The sequence shown here is derived from an EMBL/GenBank/DDBJ whole genome shotgun (WGS) entry which is preliminary data.</text>
</comment>
<proteinExistence type="predicted"/>
<dbReference type="AlphaFoldDB" id="A0AAN7DM87"/>
<dbReference type="GeneID" id="89953504"/>
<keyword evidence="2" id="KW-1185">Reference proteome</keyword>
<dbReference type="Proteomes" id="UP001304243">
    <property type="component" value="Unassembled WGS sequence"/>
</dbReference>
<protein>
    <submittedName>
        <fullName evidence="1">Mss4p nuclear export</fullName>
    </submittedName>
</protein>
<dbReference type="RefSeq" id="XP_064686248.1">
    <property type="nucleotide sequence ID" value="XM_064829046.1"/>
</dbReference>
<gene>
    <name evidence="1" type="primary">BCP1</name>
    <name evidence="1" type="ORF">ATC70_009818</name>
</gene>
<accession>A0AAN7DM87</accession>
<sequence length="206" mass="23762">MTHLTNTHRLFSFVSREDMYRRLKRIENGCVDSIGDEARHLNTYYLHPLIRTDLYHFPLSPNYYIKQINKDGKEEYIHHSTHENTGEVYTRCSDCTAFVKRKRKTLKTATQKALGTGVASYDSLMEFMINSNTTCALTGIKGSWSSFPGDPMYLLSLDHKIPLRAGGSSYIDNLQVTLQSFNNIKGDFEAEDFKRWFTAIKQMPKV</sequence>
<evidence type="ECO:0000313" key="2">
    <source>
        <dbReference type="Proteomes" id="UP001304243"/>
    </source>
</evidence>
<name>A0AAN7DM87_9FUNG</name>
<reference evidence="1 2" key="1">
    <citation type="submission" date="2022-11" db="EMBL/GenBank/DDBJ databases">
        <title>Mucor velutinosus strain NIH1002 WGS.</title>
        <authorList>
            <person name="Subramanian P."/>
            <person name="Mullikin J.C."/>
            <person name="Segre J.A."/>
            <person name="Zelazny A.M."/>
        </authorList>
    </citation>
    <scope>NUCLEOTIDE SEQUENCE [LARGE SCALE GENOMIC DNA]</scope>
    <source>
        <strain evidence="1 2">NIH1002</strain>
    </source>
</reference>